<evidence type="ECO:0000313" key="3">
    <source>
        <dbReference type="EMBL" id="BBO68133.1"/>
    </source>
</evidence>
<organism evidence="3 4">
    <name type="scientific">Desulfosarcina alkanivorans</name>
    <dbReference type="NCBI Taxonomy" id="571177"/>
    <lineage>
        <taxon>Bacteria</taxon>
        <taxon>Pseudomonadati</taxon>
        <taxon>Thermodesulfobacteriota</taxon>
        <taxon>Desulfobacteria</taxon>
        <taxon>Desulfobacterales</taxon>
        <taxon>Desulfosarcinaceae</taxon>
        <taxon>Desulfosarcina</taxon>
    </lineage>
</organism>
<dbReference type="Proteomes" id="UP000427906">
    <property type="component" value="Chromosome"/>
</dbReference>
<keyword evidence="4" id="KW-1185">Reference proteome</keyword>
<gene>
    <name evidence="3" type="ORF">DSCA_20630</name>
</gene>
<sequence>MSVDLSDEEHIRYRRQLIMPEIGIRGQQRLKRATVLIAGLGGLGSVSAFQLTAAGVGCLRIVDMDRVAVHNLNRQILHTSADIGKPKTASSLEKLKALNPHCRIEPLAARITGETAAAMVRGCDLILDGTDNLDTRRTLNRAARDAKIPFVFAGVDGLDGMVATFIPGRSGCLECIFPGDPHRTPAEIGVIAPTVGVIASLQCLEAVRLLTGQEPNLAGNLIHFHGADMRIKRAIVPPNPNCRICSPNNGT</sequence>
<evidence type="ECO:0000313" key="4">
    <source>
        <dbReference type="Proteomes" id="UP000427906"/>
    </source>
</evidence>
<feature type="domain" description="THIF-type NAD/FAD binding fold" evidence="2">
    <location>
        <begin position="13"/>
        <end position="243"/>
    </location>
</feature>
<dbReference type="PANTHER" id="PTHR10953">
    <property type="entry name" value="UBIQUITIN-ACTIVATING ENZYME E1"/>
    <property type="match status" value="1"/>
</dbReference>
<dbReference type="InterPro" id="IPR045886">
    <property type="entry name" value="ThiF/MoeB/HesA"/>
</dbReference>
<dbReference type="SUPFAM" id="SSF69572">
    <property type="entry name" value="Activating enzymes of the ubiquitin-like proteins"/>
    <property type="match status" value="1"/>
</dbReference>
<protein>
    <submittedName>
        <fullName evidence="3">Adenylyltransferase</fullName>
    </submittedName>
</protein>
<dbReference type="GO" id="GO:0016779">
    <property type="term" value="F:nucleotidyltransferase activity"/>
    <property type="evidence" value="ECO:0007669"/>
    <property type="project" value="UniProtKB-KW"/>
</dbReference>
<dbReference type="EMBL" id="AP021874">
    <property type="protein sequence ID" value="BBO68133.1"/>
    <property type="molecule type" value="Genomic_DNA"/>
</dbReference>
<dbReference type="OrthoDB" id="9804286at2"/>
<dbReference type="InterPro" id="IPR000594">
    <property type="entry name" value="ThiF_NAD_FAD-bd"/>
</dbReference>
<dbReference type="RefSeq" id="WP_155316325.1">
    <property type="nucleotide sequence ID" value="NZ_AP021874.1"/>
</dbReference>
<keyword evidence="3" id="KW-0808">Transferase</keyword>
<proteinExistence type="inferred from homology"/>
<dbReference type="InterPro" id="IPR035985">
    <property type="entry name" value="Ubiquitin-activating_enz"/>
</dbReference>
<reference evidence="3 4" key="1">
    <citation type="submission" date="2019-11" db="EMBL/GenBank/DDBJ databases">
        <title>Comparative genomics of hydrocarbon-degrading Desulfosarcina strains.</title>
        <authorList>
            <person name="Watanabe M."/>
            <person name="Kojima H."/>
            <person name="Fukui M."/>
        </authorList>
    </citation>
    <scope>NUCLEOTIDE SEQUENCE [LARGE SCALE GENOMIC DNA]</scope>
    <source>
        <strain evidence="3 4">PL12</strain>
    </source>
</reference>
<dbReference type="CDD" id="cd00757">
    <property type="entry name" value="ThiF_MoeB_HesA_family"/>
    <property type="match status" value="1"/>
</dbReference>
<dbReference type="GO" id="GO:0008641">
    <property type="term" value="F:ubiquitin-like modifier activating enzyme activity"/>
    <property type="evidence" value="ECO:0007669"/>
    <property type="project" value="InterPro"/>
</dbReference>
<evidence type="ECO:0000259" key="2">
    <source>
        <dbReference type="Pfam" id="PF00899"/>
    </source>
</evidence>
<dbReference type="GO" id="GO:0005737">
    <property type="term" value="C:cytoplasm"/>
    <property type="evidence" value="ECO:0007669"/>
    <property type="project" value="TreeGrafter"/>
</dbReference>
<dbReference type="GO" id="GO:0004792">
    <property type="term" value="F:thiosulfate-cyanide sulfurtransferase activity"/>
    <property type="evidence" value="ECO:0007669"/>
    <property type="project" value="TreeGrafter"/>
</dbReference>
<name>A0A5K7YHT8_9BACT</name>
<accession>A0A5K7YHT8</accession>
<keyword evidence="3" id="KW-0548">Nucleotidyltransferase</keyword>
<dbReference type="AlphaFoldDB" id="A0A5K7YHT8"/>
<dbReference type="KEGG" id="dalk:DSCA_20630"/>
<evidence type="ECO:0000256" key="1">
    <source>
        <dbReference type="ARBA" id="ARBA00009919"/>
    </source>
</evidence>
<dbReference type="Gene3D" id="3.40.50.720">
    <property type="entry name" value="NAD(P)-binding Rossmann-like Domain"/>
    <property type="match status" value="1"/>
</dbReference>
<dbReference type="FunFam" id="3.40.50.720:FF:000080">
    <property type="entry name" value="Thiazole biosynthesis adenylyltransferase ThiF"/>
    <property type="match status" value="1"/>
</dbReference>
<dbReference type="PANTHER" id="PTHR10953:SF102">
    <property type="entry name" value="ADENYLYLTRANSFERASE AND SULFURTRANSFERASE MOCS3"/>
    <property type="match status" value="1"/>
</dbReference>
<dbReference type="Pfam" id="PF00899">
    <property type="entry name" value="ThiF"/>
    <property type="match status" value="1"/>
</dbReference>
<comment type="similarity">
    <text evidence="1">Belongs to the HesA/MoeB/ThiF family.</text>
</comment>